<evidence type="ECO:0008006" key="3">
    <source>
        <dbReference type="Google" id="ProtNLM"/>
    </source>
</evidence>
<dbReference type="SUPFAM" id="SSF53597">
    <property type="entry name" value="Dihydrofolate reductase-like"/>
    <property type="match status" value="1"/>
</dbReference>
<keyword evidence="2" id="KW-1185">Reference proteome</keyword>
<evidence type="ECO:0000313" key="1">
    <source>
        <dbReference type="EMBL" id="MEY9475446.1"/>
    </source>
</evidence>
<dbReference type="Gene3D" id="3.40.430.10">
    <property type="entry name" value="Dihydrofolate Reductase, subunit A"/>
    <property type="match status" value="1"/>
</dbReference>
<name>A0ABV4GVB6_9BRAD</name>
<proteinExistence type="predicted"/>
<reference evidence="1 2" key="1">
    <citation type="submission" date="2024-07" db="EMBL/GenBank/DDBJ databases">
        <title>Genomic Encyclopedia of Type Strains, Phase V (KMG-V): Genome sequencing to study the core and pangenomes of soil and plant-associated prokaryotes.</title>
        <authorList>
            <person name="Whitman W."/>
        </authorList>
    </citation>
    <scope>NUCLEOTIDE SEQUENCE [LARGE SCALE GENOMIC DNA]</scope>
    <source>
        <strain evidence="1 2">USDA 222</strain>
    </source>
</reference>
<sequence length="241" mass="26314">MSFRIEGYVIVSADGMLADAGRVMPDSLKFEGDKRFFEQALDRAALIVHGRNSHEQQPNSARRKRLILTRKIRDLTVDPEMPNATLWNPEHASFEEACAFADVASGMVAVIGGPVVFDLFMDRYDTFWLSEAPHVRLPGGEGCFVGVPPRMPHEVLTAHGMRPGAPYLLDAVHEVTVTPWRRGGSLPAVAALTPAPTQTGKTTPCTVPATSYRSTYCWCAVLKLVPPPASAKPASIFAETR</sequence>
<gene>
    <name evidence="1" type="ORF">ABH992_007845</name>
</gene>
<evidence type="ECO:0000313" key="2">
    <source>
        <dbReference type="Proteomes" id="UP001565474"/>
    </source>
</evidence>
<dbReference type="EMBL" id="JBGBZN010000002">
    <property type="protein sequence ID" value="MEY9475446.1"/>
    <property type="molecule type" value="Genomic_DNA"/>
</dbReference>
<dbReference type="Proteomes" id="UP001565474">
    <property type="component" value="Unassembled WGS sequence"/>
</dbReference>
<accession>A0ABV4GVB6</accession>
<protein>
    <recommendedName>
        <fullName evidence="3">Dihydrofolate reductase</fullName>
    </recommendedName>
</protein>
<organism evidence="1 2">
    <name type="scientific">Bradyrhizobium yuanmingense</name>
    <dbReference type="NCBI Taxonomy" id="108015"/>
    <lineage>
        <taxon>Bacteria</taxon>
        <taxon>Pseudomonadati</taxon>
        <taxon>Pseudomonadota</taxon>
        <taxon>Alphaproteobacteria</taxon>
        <taxon>Hyphomicrobiales</taxon>
        <taxon>Nitrobacteraceae</taxon>
        <taxon>Bradyrhizobium</taxon>
    </lineage>
</organism>
<comment type="caution">
    <text evidence="1">The sequence shown here is derived from an EMBL/GenBank/DDBJ whole genome shotgun (WGS) entry which is preliminary data.</text>
</comment>
<dbReference type="InterPro" id="IPR024072">
    <property type="entry name" value="DHFR-like_dom_sf"/>
</dbReference>